<keyword evidence="1" id="KW-1133">Transmembrane helix</keyword>
<dbReference type="AlphaFoldDB" id="A0A810NA91"/>
<accession>A0A810NA91</accession>
<evidence type="ECO:0000313" key="3">
    <source>
        <dbReference type="Proteomes" id="UP000680866"/>
    </source>
</evidence>
<name>A0A810NA91_9ACTN</name>
<sequence length="157" mass="15865">MWSALLSGAAAGAAGTTALDAVTYLDMAQRGRPASSTPQQTVEAITGRLKVDVPGDGDTRQNRLTGLGALSGIGTGIAVGAVFGALRGAGFRPHPLLASVVIGLAAMAASDVPMAGLKVSDPRTWSAGSWLSDIVPHLAYGMVTSAVLAGLDRRGRR</sequence>
<dbReference type="Proteomes" id="UP000680866">
    <property type="component" value="Chromosome"/>
</dbReference>
<dbReference type="KEGG" id="pry:Prubr_57590"/>
<reference evidence="2" key="1">
    <citation type="submission" date="2020-08" db="EMBL/GenBank/DDBJ databases">
        <title>Whole genome shotgun sequence of Polymorphospora rubra NBRC 101157.</title>
        <authorList>
            <person name="Komaki H."/>
            <person name="Tamura T."/>
        </authorList>
    </citation>
    <scope>NUCLEOTIDE SEQUENCE</scope>
    <source>
        <strain evidence="2">NBRC 101157</strain>
    </source>
</reference>
<keyword evidence="1" id="KW-0472">Membrane</keyword>
<proteinExistence type="predicted"/>
<feature type="transmembrane region" description="Helical" evidence="1">
    <location>
        <begin position="134"/>
        <end position="151"/>
    </location>
</feature>
<dbReference type="EMBL" id="AP023359">
    <property type="protein sequence ID" value="BCJ68738.1"/>
    <property type="molecule type" value="Genomic_DNA"/>
</dbReference>
<evidence type="ECO:0000256" key="1">
    <source>
        <dbReference type="SAM" id="Phobius"/>
    </source>
</evidence>
<keyword evidence="1" id="KW-0812">Transmembrane</keyword>
<evidence type="ECO:0000313" key="2">
    <source>
        <dbReference type="EMBL" id="BCJ68738.1"/>
    </source>
</evidence>
<protein>
    <recommendedName>
        <fullName evidence="4">DUF1440 domain-containing protein</fullName>
    </recommendedName>
</protein>
<feature type="transmembrane region" description="Helical" evidence="1">
    <location>
        <begin position="64"/>
        <end position="84"/>
    </location>
</feature>
<organism evidence="2 3">
    <name type="scientific">Polymorphospora rubra</name>
    <dbReference type="NCBI Taxonomy" id="338584"/>
    <lineage>
        <taxon>Bacteria</taxon>
        <taxon>Bacillati</taxon>
        <taxon>Actinomycetota</taxon>
        <taxon>Actinomycetes</taxon>
        <taxon>Micromonosporales</taxon>
        <taxon>Micromonosporaceae</taxon>
        <taxon>Polymorphospora</taxon>
    </lineage>
</organism>
<dbReference type="RefSeq" id="WP_212817926.1">
    <property type="nucleotide sequence ID" value="NZ_AP023359.1"/>
</dbReference>
<feature type="transmembrane region" description="Helical" evidence="1">
    <location>
        <begin position="96"/>
        <end position="114"/>
    </location>
</feature>
<keyword evidence="3" id="KW-1185">Reference proteome</keyword>
<gene>
    <name evidence="2" type="ORF">Prubr_57590</name>
</gene>
<evidence type="ECO:0008006" key="4">
    <source>
        <dbReference type="Google" id="ProtNLM"/>
    </source>
</evidence>